<comment type="caution">
    <text evidence="1">The sequence shown here is derived from an EMBL/GenBank/DDBJ whole genome shotgun (WGS) entry which is preliminary data.</text>
</comment>
<evidence type="ECO:0000313" key="1">
    <source>
        <dbReference type="EMBL" id="CAK9115138.1"/>
    </source>
</evidence>
<protein>
    <submittedName>
        <fullName evidence="1">Uncharacterized protein</fullName>
    </submittedName>
</protein>
<proteinExistence type="predicted"/>
<dbReference type="EMBL" id="CAXAMM010044561">
    <property type="protein sequence ID" value="CAK9115138.1"/>
    <property type="molecule type" value="Genomic_DNA"/>
</dbReference>
<evidence type="ECO:0000313" key="2">
    <source>
        <dbReference type="Proteomes" id="UP001642464"/>
    </source>
</evidence>
<keyword evidence="2" id="KW-1185">Reference proteome</keyword>
<dbReference type="Proteomes" id="UP001642464">
    <property type="component" value="Unassembled WGS sequence"/>
</dbReference>
<accession>A0ABP0SRW8</accession>
<reference evidence="1 2" key="1">
    <citation type="submission" date="2024-02" db="EMBL/GenBank/DDBJ databases">
        <authorList>
            <person name="Chen Y."/>
            <person name="Shah S."/>
            <person name="Dougan E. K."/>
            <person name="Thang M."/>
            <person name="Chan C."/>
        </authorList>
    </citation>
    <scope>NUCLEOTIDE SEQUENCE [LARGE SCALE GENOMIC DNA]</scope>
</reference>
<name>A0ABP0SRW8_9DINO</name>
<organism evidence="1 2">
    <name type="scientific">Durusdinium trenchii</name>
    <dbReference type="NCBI Taxonomy" id="1381693"/>
    <lineage>
        <taxon>Eukaryota</taxon>
        <taxon>Sar</taxon>
        <taxon>Alveolata</taxon>
        <taxon>Dinophyceae</taxon>
        <taxon>Suessiales</taxon>
        <taxon>Symbiodiniaceae</taxon>
        <taxon>Durusdinium</taxon>
    </lineage>
</organism>
<sequence length="352" mass="40354">MSDEPPQVPDVDELKAELARRVQVPQSSLTFLEPLPPELLRNICETFDNSGTKDGNMLERLEAYARSVARRNHLTLEPPSLPSKEHRSQSAIERRVQSFMADLDMGDDALELLQCLNPTLQAEVIEQFDIQGTRDGNVKSRFMSFVRGIWLRDLQVSREVGDFLKDFPMDLQVDVMKNFDSSGSKDGNVSARLQSFATRRWRNAKSGRAPKKRDATLENFVWQWELDSWALEVLQALPNEVQQEVLTGFDASSTRDGNIGGRFLGYVRGKWSRYLELEEDVIFRIKRLPQEGQVMCLTQFDPTSTRDGNVSGRMRGFLWKIDSQLADAAKHDKSYGYDRSYRGDYQARFKKT</sequence>
<gene>
    <name evidence="1" type="ORF">SCF082_LOCUS53296</name>
</gene>